<proteinExistence type="predicted"/>
<dbReference type="InterPro" id="IPR029058">
    <property type="entry name" value="AB_hydrolase_fold"/>
</dbReference>
<keyword evidence="4" id="KW-1185">Reference proteome</keyword>
<feature type="compositionally biased region" description="Low complexity" evidence="1">
    <location>
        <begin position="249"/>
        <end position="258"/>
    </location>
</feature>
<dbReference type="PANTHER" id="PTHR33840:SF2">
    <property type="entry name" value="TLE1 PHOSPHOLIPASE DOMAIN-CONTAINING PROTEIN"/>
    <property type="match status" value="1"/>
</dbReference>
<feature type="region of interest" description="Disordered" evidence="1">
    <location>
        <begin position="215"/>
        <end position="259"/>
    </location>
</feature>
<dbReference type="AlphaFoldDB" id="A0A9P5NGV8"/>
<name>A0A9P5NGV8_GYMJU</name>
<dbReference type="EMBL" id="JADNYJ010000100">
    <property type="protein sequence ID" value="KAF8885707.1"/>
    <property type="molecule type" value="Genomic_DNA"/>
</dbReference>
<protein>
    <recommendedName>
        <fullName evidence="2">T6SS Phospholipase effector Tle1-like catalytic domain-containing protein</fullName>
    </recommendedName>
</protein>
<dbReference type="PANTHER" id="PTHR33840">
    <property type="match status" value="1"/>
</dbReference>
<accession>A0A9P5NGV8</accession>
<organism evidence="3 4">
    <name type="scientific">Gymnopilus junonius</name>
    <name type="common">Spectacular rustgill mushroom</name>
    <name type="synonym">Gymnopilus spectabilis subsp. junonius</name>
    <dbReference type="NCBI Taxonomy" id="109634"/>
    <lineage>
        <taxon>Eukaryota</taxon>
        <taxon>Fungi</taxon>
        <taxon>Dikarya</taxon>
        <taxon>Basidiomycota</taxon>
        <taxon>Agaricomycotina</taxon>
        <taxon>Agaricomycetes</taxon>
        <taxon>Agaricomycetidae</taxon>
        <taxon>Agaricales</taxon>
        <taxon>Agaricineae</taxon>
        <taxon>Hymenogastraceae</taxon>
        <taxon>Gymnopilus</taxon>
    </lineage>
</organism>
<evidence type="ECO:0000256" key="1">
    <source>
        <dbReference type="SAM" id="MobiDB-lite"/>
    </source>
</evidence>
<dbReference type="OrthoDB" id="3162439at2759"/>
<reference evidence="3" key="1">
    <citation type="submission" date="2020-11" db="EMBL/GenBank/DDBJ databases">
        <authorList>
            <consortium name="DOE Joint Genome Institute"/>
            <person name="Ahrendt S."/>
            <person name="Riley R."/>
            <person name="Andreopoulos W."/>
            <person name="LaButti K."/>
            <person name="Pangilinan J."/>
            <person name="Ruiz-duenas F.J."/>
            <person name="Barrasa J.M."/>
            <person name="Sanchez-Garcia M."/>
            <person name="Camarero S."/>
            <person name="Miyauchi S."/>
            <person name="Serrano A."/>
            <person name="Linde D."/>
            <person name="Babiker R."/>
            <person name="Drula E."/>
            <person name="Ayuso-Fernandez I."/>
            <person name="Pacheco R."/>
            <person name="Padilla G."/>
            <person name="Ferreira P."/>
            <person name="Barriuso J."/>
            <person name="Kellner H."/>
            <person name="Castanera R."/>
            <person name="Alfaro M."/>
            <person name="Ramirez L."/>
            <person name="Pisabarro A.G."/>
            <person name="Kuo A."/>
            <person name="Tritt A."/>
            <person name="Lipzen A."/>
            <person name="He G."/>
            <person name="Yan M."/>
            <person name="Ng V."/>
            <person name="Cullen D."/>
            <person name="Martin F."/>
            <person name="Rosso M.-N."/>
            <person name="Henrissat B."/>
            <person name="Hibbett D."/>
            <person name="Martinez A.T."/>
            <person name="Grigoriev I.V."/>
        </authorList>
    </citation>
    <scope>NUCLEOTIDE SEQUENCE</scope>
    <source>
        <strain evidence="3">AH 44721</strain>
    </source>
</reference>
<gene>
    <name evidence="3" type="ORF">CPB84DRAFT_1850310</name>
</gene>
<dbReference type="InterPro" id="IPR018712">
    <property type="entry name" value="Tle1-like_cat"/>
</dbReference>
<evidence type="ECO:0000313" key="3">
    <source>
        <dbReference type="EMBL" id="KAF8885707.1"/>
    </source>
</evidence>
<evidence type="ECO:0000259" key="2">
    <source>
        <dbReference type="Pfam" id="PF09994"/>
    </source>
</evidence>
<feature type="domain" description="T6SS Phospholipase effector Tle1-like catalytic" evidence="2">
    <location>
        <begin position="13"/>
        <end position="334"/>
    </location>
</feature>
<sequence>MAESGDSPNPKPRTLVLCFDGTANEYDSDNTNVVKLFALLKKDTDDQLLYYQAGVGTYFDPGVVSPVFEWCAKVLDEAFAWYLNQHVMDGYTFLMQNYHQGDKICIFGFSRGAYTARALGGFLHKVGLQPKDNQAQVPFAYKMYQRTDAAGLQLCAGFKQTYCQSVTIDFMGVWETVASVGVIMGKTLPFTNSNNSIKTFRQALSLDEHRAKFRPTTYHRPAPSESAAKFDPEHASSPVVASLPNGGDSSSSEELSLATEKKKKKRWGLFGQRSSTKVKKANKLPVLDDAGNSEPDDVLEVWFAGCHSDVGGGAVSNTTTDSLADIPLRWMVREALNSSCGLQFDPDALTRANINLDLEPSTAELELDLADAVEPLHDELKLDPLWWLLEIVPLSYSWQDAQGVWHREWSIHLGRGRKIVDPQPNFHATVQKRIQALSYTPKAKWAKGTEVYVH</sequence>
<evidence type="ECO:0000313" key="4">
    <source>
        <dbReference type="Proteomes" id="UP000724874"/>
    </source>
</evidence>
<dbReference type="Proteomes" id="UP000724874">
    <property type="component" value="Unassembled WGS sequence"/>
</dbReference>
<comment type="caution">
    <text evidence="3">The sequence shown here is derived from an EMBL/GenBank/DDBJ whole genome shotgun (WGS) entry which is preliminary data.</text>
</comment>
<dbReference type="SUPFAM" id="SSF53474">
    <property type="entry name" value="alpha/beta-Hydrolases"/>
    <property type="match status" value="1"/>
</dbReference>
<dbReference type="Pfam" id="PF09994">
    <property type="entry name" value="T6SS_Tle1-like_cat"/>
    <property type="match status" value="1"/>
</dbReference>